<accession>A0ABT3TTD5</accession>
<protein>
    <submittedName>
        <fullName evidence="1">Uncharacterized protein</fullName>
    </submittedName>
</protein>
<comment type="caution">
    <text evidence="1">The sequence shown here is derived from an EMBL/GenBank/DDBJ whole genome shotgun (WGS) entry which is preliminary data.</text>
</comment>
<dbReference type="Proteomes" id="UP001163064">
    <property type="component" value="Unassembled WGS sequence"/>
</dbReference>
<dbReference type="EMBL" id="JAPHNL010000099">
    <property type="protein sequence ID" value="MCX3060303.1"/>
    <property type="molecule type" value="Genomic_DNA"/>
</dbReference>
<proteinExistence type="predicted"/>
<name>A0ABT3TTD5_9ACTN</name>
<sequence>MSAFEELEEMVATMAASEPADIDDDSLDSVAWKVSYSTFYNN</sequence>
<gene>
    <name evidence="1" type="ORF">OFY01_11165</name>
</gene>
<evidence type="ECO:0000313" key="1">
    <source>
        <dbReference type="EMBL" id="MCX3060303.1"/>
    </source>
</evidence>
<reference evidence="1" key="1">
    <citation type="submission" date="2022-10" db="EMBL/GenBank/DDBJ databases">
        <title>Streptomyces beihaiensis sp. nov., a chitin degrading actinobacterium, isolated from shrimp pond soil.</title>
        <authorList>
            <person name="Xie J."/>
            <person name="Shen N."/>
        </authorList>
    </citation>
    <scope>NUCLEOTIDE SEQUENCE</scope>
    <source>
        <strain evidence="1">GXMU-J5</strain>
    </source>
</reference>
<dbReference type="RefSeq" id="WP_266598809.1">
    <property type="nucleotide sequence ID" value="NZ_JAPHNL010000099.1"/>
</dbReference>
<keyword evidence="2" id="KW-1185">Reference proteome</keyword>
<organism evidence="1 2">
    <name type="scientific">Streptomyces beihaiensis</name>
    <dbReference type="NCBI Taxonomy" id="2984495"/>
    <lineage>
        <taxon>Bacteria</taxon>
        <taxon>Bacillati</taxon>
        <taxon>Actinomycetota</taxon>
        <taxon>Actinomycetes</taxon>
        <taxon>Kitasatosporales</taxon>
        <taxon>Streptomycetaceae</taxon>
        <taxon>Streptomyces</taxon>
    </lineage>
</organism>
<evidence type="ECO:0000313" key="2">
    <source>
        <dbReference type="Proteomes" id="UP001163064"/>
    </source>
</evidence>